<evidence type="ECO:0000313" key="3">
    <source>
        <dbReference type="Proteomes" id="UP000254569"/>
    </source>
</evidence>
<sequence>MQGSVADAAAAPVTSPTVLDALRASPIGPVLDAPIPVPPQPVLPEPGLPVLDANTIVELLESIPVPVLPDLEVIVRPLTELGSMFGTGILDSLDPTAILHQGSRLLETATTLGRSALHALPESWEGATADEATGHGVRAQQSALELADRGDRIGDVTRAATASVERGNVELTGIAQSFVATAVAAAPALVTPPGQAALLASAAQHLQAALAVVARTRGELAVHTAAMTPLTAPVPVPAPVAVAGVHEMRTIATAATDVASSAAAPFTAAAAHAPTAPTAYASTVPTAHTAVPTVGAAVAGSAGTVSAGVFAGHGSAGTAFGTASVPAATPLPTGAGAGAGAGGGSPATTGTTPGGRTPSTGGMVPATSGRGSEDEEHRSPARLLSAASVSTEVVGELPLVVPAVIGSHDDR</sequence>
<feature type="compositionally biased region" description="Gly residues" evidence="1">
    <location>
        <begin position="335"/>
        <end position="345"/>
    </location>
</feature>
<accession>A0A379LXD5</accession>
<name>A0A379LXD5_9NOCA</name>
<feature type="compositionally biased region" description="Low complexity" evidence="1">
    <location>
        <begin position="346"/>
        <end position="362"/>
    </location>
</feature>
<feature type="region of interest" description="Disordered" evidence="1">
    <location>
        <begin position="334"/>
        <end position="389"/>
    </location>
</feature>
<proteinExistence type="predicted"/>
<dbReference type="Proteomes" id="UP000254569">
    <property type="component" value="Unassembled WGS sequence"/>
</dbReference>
<dbReference type="AlphaFoldDB" id="A0A379LXD5"/>
<evidence type="ECO:0000256" key="1">
    <source>
        <dbReference type="SAM" id="MobiDB-lite"/>
    </source>
</evidence>
<organism evidence="2 3">
    <name type="scientific">Rhodococcus gordoniae</name>
    <dbReference type="NCBI Taxonomy" id="223392"/>
    <lineage>
        <taxon>Bacteria</taxon>
        <taxon>Bacillati</taxon>
        <taxon>Actinomycetota</taxon>
        <taxon>Actinomycetes</taxon>
        <taxon>Mycobacteriales</taxon>
        <taxon>Nocardiaceae</taxon>
        <taxon>Rhodococcus</taxon>
    </lineage>
</organism>
<dbReference type="EMBL" id="UGVI01000001">
    <property type="protein sequence ID" value="SUE13795.1"/>
    <property type="molecule type" value="Genomic_DNA"/>
</dbReference>
<gene>
    <name evidence="2" type="ORF">NCTC13296_00623</name>
</gene>
<keyword evidence="3" id="KW-1185">Reference proteome</keyword>
<reference evidence="2 3" key="1">
    <citation type="submission" date="2018-06" db="EMBL/GenBank/DDBJ databases">
        <authorList>
            <consortium name="Pathogen Informatics"/>
            <person name="Doyle S."/>
        </authorList>
    </citation>
    <scope>NUCLEOTIDE SEQUENCE [LARGE SCALE GENOMIC DNA]</scope>
    <source>
        <strain evidence="2 3">NCTC13296</strain>
    </source>
</reference>
<dbReference type="RefSeq" id="WP_064065005.1">
    <property type="nucleotide sequence ID" value="NZ_LPZN01000050.1"/>
</dbReference>
<protein>
    <submittedName>
        <fullName evidence="2">NlpC/P60 family protein</fullName>
    </submittedName>
</protein>
<evidence type="ECO:0000313" key="2">
    <source>
        <dbReference type="EMBL" id="SUE13795.1"/>
    </source>
</evidence>